<evidence type="ECO:0000313" key="1">
    <source>
        <dbReference type="EMBL" id="QDY70408.1"/>
    </source>
</evidence>
<dbReference type="EMBL" id="CP042262">
    <property type="protein sequence ID" value="QDY70408.1"/>
    <property type="molecule type" value="Genomic_DNA"/>
</dbReference>
<protein>
    <submittedName>
        <fullName evidence="1">Uncharacterized protein</fullName>
    </submittedName>
</protein>
<reference evidence="1 2" key="1">
    <citation type="submission" date="2019-07" db="EMBL/GenBank/DDBJ databases">
        <title>Litoreibacter alkalisoli sp. nov., isolated from saline-alkaline soil.</title>
        <authorList>
            <person name="Wang S."/>
            <person name="Xu L."/>
            <person name="Xing Y.-T."/>
            <person name="Sun J.-Q."/>
        </authorList>
    </citation>
    <scope>NUCLEOTIDE SEQUENCE [LARGE SCALE GENOMIC DNA]</scope>
    <source>
        <strain evidence="1 2">LN3S51</strain>
        <plasmid evidence="1 2">unnamed1</plasmid>
    </source>
</reference>
<accession>A0A5B8J0K5</accession>
<keyword evidence="2" id="KW-1185">Reference proteome</keyword>
<dbReference type="OrthoDB" id="8481769at2"/>
<name>A0A5B8J0K5_9RHOB</name>
<evidence type="ECO:0000313" key="2">
    <source>
        <dbReference type="Proteomes" id="UP000318483"/>
    </source>
</evidence>
<dbReference type="AlphaFoldDB" id="A0A5B8J0K5"/>
<dbReference type="RefSeq" id="WP_146365826.1">
    <property type="nucleotide sequence ID" value="NZ_CP042262.1"/>
</dbReference>
<sequence length="336" mass="38952">MTKIMLHIGQHKTGSSSIQATLDFAQKRVQLKKWRYLQSDERNHSFIISSAFGSESYMKYYKEIKSSAGIPRKRFGKRFAQNRIFEEIQSAKKSNLNLIVSAEDLCILHESEVAEMRKFFVDSGATSFSVVGYIRPVAEWSNSFSQQLIRQSLKTISDVIDLPPYPRYREYFEKYISTFGRENVDIRPFYRKTLHGEDVVSDFLSILSEDSSSRNIKLYMKNDSMTVDQIRLASAVNEVRFRSNWKDGLIILRHLRNMELPKKERFGLPAYCHEMAIRSAESDINWASESLNLDKAFLSKSAFSVDASDLSKPVDAEMFVRYIRHLEDRLTTLKKA</sequence>
<organism evidence="1 2">
    <name type="scientific">Qingshengfaniella alkalisoli</name>
    <dbReference type="NCBI Taxonomy" id="2599296"/>
    <lineage>
        <taxon>Bacteria</taxon>
        <taxon>Pseudomonadati</taxon>
        <taxon>Pseudomonadota</taxon>
        <taxon>Alphaproteobacteria</taxon>
        <taxon>Rhodobacterales</taxon>
        <taxon>Paracoccaceae</taxon>
        <taxon>Qingshengfaniella</taxon>
    </lineage>
</organism>
<proteinExistence type="predicted"/>
<gene>
    <name evidence="1" type="ORF">FPZ52_11840</name>
</gene>
<geneLocation type="plasmid" evidence="1 2">
    <name>unnamed1</name>
</geneLocation>
<dbReference type="KEGG" id="lit:FPZ52_11840"/>
<dbReference type="Proteomes" id="UP000318483">
    <property type="component" value="Plasmid unnamed1"/>
</dbReference>
<keyword evidence="1" id="KW-0614">Plasmid</keyword>